<evidence type="ECO:0000259" key="2">
    <source>
        <dbReference type="Pfam" id="PF09347"/>
    </source>
</evidence>
<feature type="region of interest" description="Disordered" evidence="1">
    <location>
        <begin position="1"/>
        <end position="44"/>
    </location>
</feature>
<dbReference type="RefSeq" id="WP_190265894.1">
    <property type="nucleotide sequence ID" value="NZ_BAABAD010000003.1"/>
</dbReference>
<organism evidence="3 4">
    <name type="scientific">Gordonia hankookensis</name>
    <dbReference type="NCBI Taxonomy" id="589403"/>
    <lineage>
        <taxon>Bacteria</taxon>
        <taxon>Bacillati</taxon>
        <taxon>Actinomycetota</taxon>
        <taxon>Actinomycetes</taxon>
        <taxon>Mycobacteriales</taxon>
        <taxon>Gordoniaceae</taxon>
        <taxon>Gordonia</taxon>
    </lineage>
</organism>
<accession>A0ABR7W7Z3</accession>
<feature type="domain" description="DUF1989" evidence="2">
    <location>
        <begin position="52"/>
        <end position="216"/>
    </location>
</feature>
<proteinExistence type="predicted"/>
<name>A0ABR7W7Z3_9ACTN</name>
<dbReference type="Pfam" id="PF09347">
    <property type="entry name" value="DUF1989"/>
    <property type="match status" value="1"/>
</dbReference>
<gene>
    <name evidence="3" type="ORF">IDF66_04935</name>
</gene>
<dbReference type="NCBIfam" id="TIGR03425">
    <property type="entry name" value="urea_degr_2"/>
    <property type="match status" value="1"/>
</dbReference>
<sequence>MSSIATTASTAGAREHARSQAGTLTDSMPVVPASAWPNPPADLDPSQLTWAETVPGGRYTSKVLARGTRLRLRDVTGSACAHLMLWRVDAPWERLNVADTVKVPWQAYVTTGHPLLSDQGRVLATVVADDSAHHDALCGTTTLGSNLAKYGAGAAHSDSPAGRELFTLAAAKNGLGAADVAPSLSFFHGVVVEADGTLTSKGSAGLDKSVDLILHLPCIVAIVNTAHPLDPAPVFTAGPLEVLGWHAPDDLGDLLSSVGSTDPEYQRAVANSEDAWAAAHF</sequence>
<comment type="caution">
    <text evidence="3">The sequence shown here is derived from an EMBL/GenBank/DDBJ whole genome shotgun (WGS) entry which is preliminary data.</text>
</comment>
<dbReference type="Proteomes" id="UP000602395">
    <property type="component" value="Unassembled WGS sequence"/>
</dbReference>
<reference evidence="3 4" key="1">
    <citation type="submission" date="2020-09" db="EMBL/GenBank/DDBJ databases">
        <title>Novel species in genus Gordonia.</title>
        <authorList>
            <person name="Zhang G."/>
        </authorList>
    </citation>
    <scope>NUCLEOTIDE SEQUENCE [LARGE SCALE GENOMIC DNA]</scope>
    <source>
        <strain evidence="3 4">ON-33</strain>
    </source>
</reference>
<dbReference type="PANTHER" id="PTHR31527">
    <property type="entry name" value="RE64534P"/>
    <property type="match status" value="1"/>
</dbReference>
<keyword evidence="4" id="KW-1185">Reference proteome</keyword>
<feature type="compositionally biased region" description="Low complexity" evidence="1">
    <location>
        <begin position="1"/>
        <end position="11"/>
    </location>
</feature>
<dbReference type="PANTHER" id="PTHR31527:SF0">
    <property type="entry name" value="RE64534P"/>
    <property type="match status" value="1"/>
</dbReference>
<evidence type="ECO:0000313" key="3">
    <source>
        <dbReference type="EMBL" id="MBD1318922.1"/>
    </source>
</evidence>
<evidence type="ECO:0000313" key="4">
    <source>
        <dbReference type="Proteomes" id="UP000602395"/>
    </source>
</evidence>
<evidence type="ECO:0000256" key="1">
    <source>
        <dbReference type="SAM" id="MobiDB-lite"/>
    </source>
</evidence>
<protein>
    <submittedName>
        <fullName evidence="3">DUF1989 domain-containing protein</fullName>
    </submittedName>
</protein>
<dbReference type="InterPro" id="IPR018959">
    <property type="entry name" value="DUF1989"/>
</dbReference>
<dbReference type="InterPro" id="IPR017792">
    <property type="entry name" value="UAAP1"/>
</dbReference>
<dbReference type="EMBL" id="JACWMS010000001">
    <property type="protein sequence ID" value="MBD1318922.1"/>
    <property type="molecule type" value="Genomic_DNA"/>
</dbReference>